<reference evidence="1" key="1">
    <citation type="submission" date="2020-07" db="EMBL/GenBank/DDBJ databases">
        <title>Multicomponent nature underlies the extraordinary mechanical properties of spider dragline silk.</title>
        <authorList>
            <person name="Kono N."/>
            <person name="Nakamura H."/>
            <person name="Mori M."/>
            <person name="Yoshida Y."/>
            <person name="Ohtoshi R."/>
            <person name="Malay A.D."/>
            <person name="Moran D.A.P."/>
            <person name="Tomita M."/>
            <person name="Numata K."/>
            <person name="Arakawa K."/>
        </authorList>
    </citation>
    <scope>NUCLEOTIDE SEQUENCE</scope>
</reference>
<keyword evidence="2" id="KW-1185">Reference proteome</keyword>
<evidence type="ECO:0000313" key="2">
    <source>
        <dbReference type="Proteomes" id="UP000887116"/>
    </source>
</evidence>
<dbReference type="Proteomes" id="UP000887116">
    <property type="component" value="Unassembled WGS sequence"/>
</dbReference>
<dbReference type="AlphaFoldDB" id="A0A8X6F3N0"/>
<proteinExistence type="predicted"/>
<gene>
    <name evidence="1" type="ORF">TNCT_334281</name>
</gene>
<comment type="caution">
    <text evidence="1">The sequence shown here is derived from an EMBL/GenBank/DDBJ whole genome shotgun (WGS) entry which is preliminary data.</text>
</comment>
<evidence type="ECO:0000313" key="1">
    <source>
        <dbReference type="EMBL" id="GFQ70240.1"/>
    </source>
</evidence>
<sequence>MPYLYTSVLATRALRSPTILPDDTDHPRFPISPRVAAVTVRHLCSFTPRASCVKLSGPPLGTKKYFFRSPALRAAPRRDSPYDGQFLCTTAPYLLGCAPSAAPLMIPSRDRKRSLLLETCRTTLRLSRDPKLCSAKHLYDLNNTQEAAPPTIPDESSSLQSSWRASPNAGALRVSFVRATGSAMPYFRNRVHQSDTKSLVRLEAIPVPETTSCPHLLRRALR</sequence>
<name>A0A8X6F3N0_TRICU</name>
<protein>
    <submittedName>
        <fullName evidence="1">Uncharacterized protein</fullName>
    </submittedName>
</protein>
<organism evidence="1 2">
    <name type="scientific">Trichonephila clavata</name>
    <name type="common">Joro spider</name>
    <name type="synonym">Nephila clavata</name>
    <dbReference type="NCBI Taxonomy" id="2740835"/>
    <lineage>
        <taxon>Eukaryota</taxon>
        <taxon>Metazoa</taxon>
        <taxon>Ecdysozoa</taxon>
        <taxon>Arthropoda</taxon>
        <taxon>Chelicerata</taxon>
        <taxon>Arachnida</taxon>
        <taxon>Araneae</taxon>
        <taxon>Araneomorphae</taxon>
        <taxon>Entelegynae</taxon>
        <taxon>Araneoidea</taxon>
        <taxon>Nephilidae</taxon>
        <taxon>Trichonephila</taxon>
    </lineage>
</organism>
<accession>A0A8X6F3N0</accession>
<dbReference type="EMBL" id="BMAO01010907">
    <property type="protein sequence ID" value="GFQ70240.1"/>
    <property type="molecule type" value="Genomic_DNA"/>
</dbReference>